<sequence length="250" mass="28027">MKHARANIKTASARRALPELAPAAPPLETADTVVARAVEPRRDHPKSPSVQDFGNIKTTAMSFRNMHEHGDLLLKYMEARKKIFIDRLKWHVPQNDGLEFDQYDTPFCRWVVLHEFGEVIGGVRLVPTTAKCGIYSYMLRDAQAGILPDLPTDVLFFKAPVEVGIWEASRFFISEAIPAKRRRVVQSMLFGAMNDVAKENGALFILGIVPYVWARWARRLDVSATPIGAKFDIEGTKSQSVLFNTSSLST</sequence>
<evidence type="ECO:0000256" key="6">
    <source>
        <dbReference type="RuleBase" id="RU361135"/>
    </source>
</evidence>
<reference evidence="7 8" key="1">
    <citation type="submission" date="2023-10" db="EMBL/GenBank/DDBJ databases">
        <title>Roseovarius strain S88 nov., isolated from a marine algae.</title>
        <authorList>
            <person name="Lee M.W."/>
            <person name="Lee J.K."/>
            <person name="Kim J.M."/>
            <person name="Choi D.G."/>
            <person name="Baek J.H."/>
            <person name="Bayburt H."/>
            <person name="Jung J.J."/>
            <person name="Han D.M."/>
            <person name="Jeon C.O."/>
        </authorList>
    </citation>
    <scope>NUCLEOTIDE SEQUENCE [LARGE SCALE GENOMIC DNA]</scope>
    <source>
        <strain evidence="7 8">S88</strain>
    </source>
</reference>
<keyword evidence="3 6" id="KW-0949">S-adenosyl-L-methionine</keyword>
<organism evidence="7 8">
    <name type="scientific">Roseovarius phycicola</name>
    <dbReference type="NCBI Taxonomy" id="3080976"/>
    <lineage>
        <taxon>Bacteria</taxon>
        <taxon>Pseudomonadati</taxon>
        <taxon>Pseudomonadota</taxon>
        <taxon>Alphaproteobacteria</taxon>
        <taxon>Rhodobacterales</taxon>
        <taxon>Roseobacteraceae</taxon>
        <taxon>Roseovarius</taxon>
    </lineage>
</organism>
<keyword evidence="2 6" id="KW-0808">Transferase</keyword>
<keyword evidence="8" id="KW-1185">Reference proteome</keyword>
<evidence type="ECO:0000256" key="5">
    <source>
        <dbReference type="PROSITE-ProRule" id="PRU00533"/>
    </source>
</evidence>
<dbReference type="SUPFAM" id="SSF55729">
    <property type="entry name" value="Acyl-CoA N-acyltransferases (Nat)"/>
    <property type="match status" value="1"/>
</dbReference>
<proteinExistence type="inferred from homology"/>
<evidence type="ECO:0000313" key="7">
    <source>
        <dbReference type="EMBL" id="WWR45768.1"/>
    </source>
</evidence>
<evidence type="ECO:0000256" key="4">
    <source>
        <dbReference type="ARBA" id="ARBA00022929"/>
    </source>
</evidence>
<dbReference type="Pfam" id="PF00765">
    <property type="entry name" value="Autoind_synth"/>
    <property type="match status" value="1"/>
</dbReference>
<evidence type="ECO:0000256" key="1">
    <source>
        <dbReference type="ARBA" id="ARBA00022654"/>
    </source>
</evidence>
<comment type="catalytic activity">
    <reaction evidence="6">
        <text>a fatty acyl-[ACP] + S-adenosyl-L-methionine = an N-acyl-L-homoserine lactone + S-methyl-5'-thioadenosine + holo-[ACP] + H(+)</text>
        <dbReference type="Rhea" id="RHEA:10096"/>
        <dbReference type="Rhea" id="RHEA-COMP:9685"/>
        <dbReference type="Rhea" id="RHEA-COMP:14125"/>
        <dbReference type="ChEBI" id="CHEBI:15378"/>
        <dbReference type="ChEBI" id="CHEBI:17509"/>
        <dbReference type="ChEBI" id="CHEBI:55474"/>
        <dbReference type="ChEBI" id="CHEBI:59789"/>
        <dbReference type="ChEBI" id="CHEBI:64479"/>
        <dbReference type="ChEBI" id="CHEBI:138651"/>
        <dbReference type="EC" id="2.3.1.184"/>
    </reaction>
</comment>
<name>A0ABZ2HJC5_9RHOB</name>
<dbReference type="InterPro" id="IPR001690">
    <property type="entry name" value="Autoind_synthase"/>
</dbReference>
<dbReference type="EC" id="2.3.1.184" evidence="6"/>
<dbReference type="RefSeq" id="WP_338548684.1">
    <property type="nucleotide sequence ID" value="NZ_CP146069.1"/>
</dbReference>
<evidence type="ECO:0000256" key="3">
    <source>
        <dbReference type="ARBA" id="ARBA00022691"/>
    </source>
</evidence>
<gene>
    <name evidence="7" type="ORF">RZ517_13385</name>
</gene>
<protein>
    <recommendedName>
        <fullName evidence="6">Acyl-homoserine-lactone synthase</fullName>
        <ecNumber evidence="6">2.3.1.184</ecNumber>
    </recommendedName>
    <alternativeName>
        <fullName evidence="6">Autoinducer synthesis protein</fullName>
    </alternativeName>
</protein>
<accession>A0ABZ2HJC5</accession>
<dbReference type="InterPro" id="IPR016181">
    <property type="entry name" value="Acyl_CoA_acyltransferase"/>
</dbReference>
<dbReference type="Gene3D" id="3.40.630.30">
    <property type="match status" value="1"/>
</dbReference>
<keyword evidence="1 5" id="KW-0673">Quorum sensing</keyword>
<keyword evidence="4 5" id="KW-0071">Autoinducer synthesis</keyword>
<evidence type="ECO:0000256" key="2">
    <source>
        <dbReference type="ARBA" id="ARBA00022679"/>
    </source>
</evidence>
<dbReference type="PROSITE" id="PS51187">
    <property type="entry name" value="AUTOINDUCER_SYNTH_2"/>
    <property type="match status" value="1"/>
</dbReference>
<evidence type="ECO:0000313" key="8">
    <source>
        <dbReference type="Proteomes" id="UP001364156"/>
    </source>
</evidence>
<dbReference type="PANTHER" id="PTHR39322">
    <property type="entry name" value="ACYL-HOMOSERINE-LACTONE SYNTHASE"/>
    <property type="match status" value="1"/>
</dbReference>
<comment type="similarity">
    <text evidence="5 6">Belongs to the autoinducer synthase family.</text>
</comment>
<dbReference type="EMBL" id="CP146069">
    <property type="protein sequence ID" value="WWR45768.1"/>
    <property type="molecule type" value="Genomic_DNA"/>
</dbReference>
<dbReference type="PANTHER" id="PTHR39322:SF1">
    <property type="entry name" value="ISOVALERYL-HOMOSERINE LACTONE SYNTHASE"/>
    <property type="match status" value="1"/>
</dbReference>
<dbReference type="Proteomes" id="UP001364156">
    <property type="component" value="Chromosome"/>
</dbReference>
<dbReference type="PRINTS" id="PR01549">
    <property type="entry name" value="AUTOINDCRSYN"/>
</dbReference>